<dbReference type="PROSITE" id="PS51257">
    <property type="entry name" value="PROKAR_LIPOPROTEIN"/>
    <property type="match status" value="1"/>
</dbReference>
<sequence>MKLNSLKKLGIFLVIILVCSCQSEYTKLVKRELASGKTYNSVFHGLEFGQTRKEFYEICWNLNKQGIATHGGKNENVQTILYPKDSTQTTKKIKMLFYAKFNPEDIITAMDVTFSYVAWAPWNKDLESDDLLPVIQDSLMKWYPGNAFMKVKNTLVKVDGNRQIQLKTETDRDVSVLIEDLKYKLNHLKK</sequence>
<protein>
    <recommendedName>
        <fullName evidence="3">Lipoprotein</fullName>
    </recommendedName>
</protein>
<comment type="caution">
    <text evidence="1">The sequence shown here is derived from an EMBL/GenBank/DDBJ whole genome shotgun (WGS) entry which is preliminary data.</text>
</comment>
<keyword evidence="2" id="KW-1185">Reference proteome</keyword>
<accession>A0ABS9IJ47</accession>
<evidence type="ECO:0008006" key="3">
    <source>
        <dbReference type="Google" id="ProtNLM"/>
    </source>
</evidence>
<dbReference type="RefSeq" id="WP_237231147.1">
    <property type="nucleotide sequence ID" value="NZ_JAKKDV010000002.1"/>
</dbReference>
<name>A0ABS9IJ47_9FLAO</name>
<evidence type="ECO:0000313" key="2">
    <source>
        <dbReference type="Proteomes" id="UP001200022"/>
    </source>
</evidence>
<reference evidence="1 2" key="1">
    <citation type="submission" date="2022-01" db="EMBL/GenBank/DDBJ databases">
        <title>Draft genome sequence of Sabulilitoribacter multivorans KCTC 32326.</title>
        <authorList>
            <person name="Oh J.-S."/>
        </authorList>
    </citation>
    <scope>NUCLEOTIDE SEQUENCE [LARGE SCALE GENOMIC DNA]</scope>
    <source>
        <strain evidence="1 2">M-M16</strain>
    </source>
</reference>
<evidence type="ECO:0000313" key="1">
    <source>
        <dbReference type="EMBL" id="MCF7560470.1"/>
    </source>
</evidence>
<dbReference type="Proteomes" id="UP001200022">
    <property type="component" value="Unassembled WGS sequence"/>
</dbReference>
<dbReference type="EMBL" id="JAKKDV010000002">
    <property type="protein sequence ID" value="MCF7560470.1"/>
    <property type="molecule type" value="Genomic_DNA"/>
</dbReference>
<organism evidence="1 2">
    <name type="scientific">Flaviramulus multivorans</name>
    <dbReference type="NCBI Taxonomy" id="1304750"/>
    <lineage>
        <taxon>Bacteria</taxon>
        <taxon>Pseudomonadati</taxon>
        <taxon>Bacteroidota</taxon>
        <taxon>Flavobacteriia</taxon>
        <taxon>Flavobacteriales</taxon>
        <taxon>Flavobacteriaceae</taxon>
        <taxon>Flaviramulus</taxon>
    </lineage>
</organism>
<proteinExistence type="predicted"/>
<gene>
    <name evidence="1" type="ORF">L3X39_07460</name>
</gene>